<protein>
    <submittedName>
        <fullName evidence="1">Uncharacterized protein</fullName>
    </submittedName>
</protein>
<accession>A0ABQ3Y0G5</accession>
<proteinExistence type="predicted"/>
<sequence length="50" mass="5057">MSALSGVSEEEAQGLALAFGINTIGDLAENQFIRAAVAINALAKVTDPPA</sequence>
<dbReference type="Proteomes" id="UP000609879">
    <property type="component" value="Unassembled WGS sequence"/>
</dbReference>
<keyword evidence="2" id="KW-1185">Reference proteome</keyword>
<evidence type="ECO:0000313" key="1">
    <source>
        <dbReference type="EMBL" id="GID73494.1"/>
    </source>
</evidence>
<evidence type="ECO:0000313" key="2">
    <source>
        <dbReference type="Proteomes" id="UP000609879"/>
    </source>
</evidence>
<organism evidence="1 2">
    <name type="scientific">Paractinoplanes deccanensis</name>
    <dbReference type="NCBI Taxonomy" id="113561"/>
    <lineage>
        <taxon>Bacteria</taxon>
        <taxon>Bacillati</taxon>
        <taxon>Actinomycetota</taxon>
        <taxon>Actinomycetes</taxon>
        <taxon>Micromonosporales</taxon>
        <taxon>Micromonosporaceae</taxon>
        <taxon>Paractinoplanes</taxon>
    </lineage>
</organism>
<comment type="caution">
    <text evidence="1">The sequence shown here is derived from an EMBL/GenBank/DDBJ whole genome shotgun (WGS) entry which is preliminary data.</text>
</comment>
<reference evidence="1 2" key="1">
    <citation type="submission" date="2021-01" db="EMBL/GenBank/DDBJ databases">
        <title>Whole genome shotgun sequence of Actinoplanes deccanensis NBRC 13994.</title>
        <authorList>
            <person name="Komaki H."/>
            <person name="Tamura T."/>
        </authorList>
    </citation>
    <scope>NUCLEOTIDE SEQUENCE [LARGE SCALE GENOMIC DNA]</scope>
    <source>
        <strain evidence="1 2">NBRC 13994</strain>
    </source>
</reference>
<gene>
    <name evidence="1" type="ORF">Ade02nite_21350</name>
</gene>
<name>A0ABQ3Y0G5_9ACTN</name>
<dbReference type="EMBL" id="BOMI01000033">
    <property type="protein sequence ID" value="GID73494.1"/>
    <property type="molecule type" value="Genomic_DNA"/>
</dbReference>